<dbReference type="Proteomes" id="UP000044625">
    <property type="component" value="Unassembled WGS sequence"/>
</dbReference>
<name>A0ABP1ZXT1_9GAMM</name>
<dbReference type="EMBL" id="CWJL01000168">
    <property type="protein sequence ID" value="CRY69841.1"/>
    <property type="molecule type" value="Genomic_DNA"/>
</dbReference>
<proteinExistence type="predicted"/>
<reference evidence="1 2" key="1">
    <citation type="submission" date="2015-03" db="EMBL/GenBank/DDBJ databases">
        <authorList>
            <consortium name="Pathogen Informatics"/>
            <person name="Murphy D."/>
        </authorList>
    </citation>
    <scope>NUCLEOTIDE SEQUENCE [LARGE SCALE GENOMIC DNA]</scope>
    <source>
        <strain evidence="2">type strain: CIP110230</strain>
    </source>
</reference>
<organism evidence="1 2">
    <name type="scientific">Yersinia pekkanenii</name>
    <dbReference type="NCBI Taxonomy" id="1288385"/>
    <lineage>
        <taxon>Bacteria</taxon>
        <taxon>Pseudomonadati</taxon>
        <taxon>Pseudomonadota</taxon>
        <taxon>Gammaproteobacteria</taxon>
        <taxon>Enterobacterales</taxon>
        <taxon>Yersiniaceae</taxon>
        <taxon>Yersinia</taxon>
    </lineage>
</organism>
<sequence>MVEPAEEMGAEPPVECGQCGGVGTTFIDGNHFRFAVVSNGLAKETQGGGGIPFGGQQEVDGLACSIDRSV</sequence>
<protein>
    <submittedName>
        <fullName evidence="1">Uncharacterized protein</fullName>
    </submittedName>
</protein>
<evidence type="ECO:0000313" key="2">
    <source>
        <dbReference type="Proteomes" id="UP000044625"/>
    </source>
</evidence>
<gene>
    <name evidence="1" type="ORF">ERS137968_04999</name>
</gene>
<accession>A0ABP1ZXT1</accession>
<keyword evidence="2" id="KW-1185">Reference proteome</keyword>
<comment type="caution">
    <text evidence="1">The sequence shown here is derived from an EMBL/GenBank/DDBJ whole genome shotgun (WGS) entry which is preliminary data.</text>
</comment>
<evidence type="ECO:0000313" key="1">
    <source>
        <dbReference type="EMBL" id="CRY69841.1"/>
    </source>
</evidence>